<evidence type="ECO:0000313" key="2">
    <source>
        <dbReference type="Proteomes" id="UP000814128"/>
    </source>
</evidence>
<gene>
    <name evidence="1" type="ORF">K488DRAFT_71155</name>
</gene>
<keyword evidence="2" id="KW-1185">Reference proteome</keyword>
<protein>
    <submittedName>
        <fullName evidence="1">Uncharacterized protein</fullName>
    </submittedName>
</protein>
<reference evidence="1" key="2">
    <citation type="journal article" date="2022" name="New Phytol.">
        <title>Evolutionary transition to the ectomycorrhizal habit in the genomes of a hyperdiverse lineage of mushroom-forming fungi.</title>
        <authorList>
            <person name="Looney B."/>
            <person name="Miyauchi S."/>
            <person name="Morin E."/>
            <person name="Drula E."/>
            <person name="Courty P.E."/>
            <person name="Kohler A."/>
            <person name="Kuo A."/>
            <person name="LaButti K."/>
            <person name="Pangilinan J."/>
            <person name="Lipzen A."/>
            <person name="Riley R."/>
            <person name="Andreopoulos W."/>
            <person name="He G."/>
            <person name="Johnson J."/>
            <person name="Nolan M."/>
            <person name="Tritt A."/>
            <person name="Barry K.W."/>
            <person name="Grigoriev I.V."/>
            <person name="Nagy L.G."/>
            <person name="Hibbett D."/>
            <person name="Henrissat B."/>
            <person name="Matheny P.B."/>
            <person name="Labbe J."/>
            <person name="Martin F.M."/>
        </authorList>
    </citation>
    <scope>NUCLEOTIDE SEQUENCE</scope>
    <source>
        <strain evidence="1">EC-137</strain>
    </source>
</reference>
<dbReference type="Proteomes" id="UP000814128">
    <property type="component" value="Unassembled WGS sequence"/>
</dbReference>
<sequence length="336" mass="36505">MQGNTAWCLLDLEAAQLSINVGSEFAPARRRRMRPTCTRNRGQFIAYFTCMVSRWFSSASCRRHTTMLPGLSSIPAIFDLTDPIIPSQQVRRANVCGWKPPPGTNSMLVSVPSSSSYTYQRQSRYPTLERVRVSHARTSAHPYARQSTFGGRQSSTVSYASRDACSDYSSVHEPANGAYDVGFSSFASPSSYPLASPLPSFDAGGWHAAATPSLPSYPSLLPLQPTTSVHSTFGESSAPSPYPAPSPPVGLAQPLDDASSLYSYSSGSSISPPPSILATPGPELRLPPLESGLEYDTGRFDQAAPRGLQYIDKRGGSFWEDARHQLPRPELERVHV</sequence>
<evidence type="ECO:0000313" key="1">
    <source>
        <dbReference type="EMBL" id="KAI0031759.1"/>
    </source>
</evidence>
<accession>A0ACB8QIU5</accession>
<organism evidence="1 2">
    <name type="scientific">Vararia minispora EC-137</name>
    <dbReference type="NCBI Taxonomy" id="1314806"/>
    <lineage>
        <taxon>Eukaryota</taxon>
        <taxon>Fungi</taxon>
        <taxon>Dikarya</taxon>
        <taxon>Basidiomycota</taxon>
        <taxon>Agaricomycotina</taxon>
        <taxon>Agaricomycetes</taxon>
        <taxon>Russulales</taxon>
        <taxon>Lachnocladiaceae</taxon>
        <taxon>Vararia</taxon>
    </lineage>
</organism>
<dbReference type="EMBL" id="MU273568">
    <property type="protein sequence ID" value="KAI0031759.1"/>
    <property type="molecule type" value="Genomic_DNA"/>
</dbReference>
<reference evidence="1" key="1">
    <citation type="submission" date="2021-02" db="EMBL/GenBank/DDBJ databases">
        <authorList>
            <consortium name="DOE Joint Genome Institute"/>
            <person name="Ahrendt S."/>
            <person name="Looney B.P."/>
            <person name="Miyauchi S."/>
            <person name="Morin E."/>
            <person name="Drula E."/>
            <person name="Courty P.E."/>
            <person name="Chicoki N."/>
            <person name="Fauchery L."/>
            <person name="Kohler A."/>
            <person name="Kuo A."/>
            <person name="Labutti K."/>
            <person name="Pangilinan J."/>
            <person name="Lipzen A."/>
            <person name="Riley R."/>
            <person name="Andreopoulos W."/>
            <person name="He G."/>
            <person name="Johnson J."/>
            <person name="Barry K.W."/>
            <person name="Grigoriev I.V."/>
            <person name="Nagy L."/>
            <person name="Hibbett D."/>
            <person name="Henrissat B."/>
            <person name="Matheny P.B."/>
            <person name="Labbe J."/>
            <person name="Martin F."/>
        </authorList>
    </citation>
    <scope>NUCLEOTIDE SEQUENCE</scope>
    <source>
        <strain evidence="1">EC-137</strain>
    </source>
</reference>
<proteinExistence type="predicted"/>
<comment type="caution">
    <text evidence="1">The sequence shown here is derived from an EMBL/GenBank/DDBJ whole genome shotgun (WGS) entry which is preliminary data.</text>
</comment>
<name>A0ACB8QIU5_9AGAM</name>